<keyword evidence="3" id="KW-1185">Reference proteome</keyword>
<proteinExistence type="predicted"/>
<dbReference type="STRING" id="1111676.MHC_01095"/>
<name>H6N613_MYCHN</name>
<organism evidence="2 3">
    <name type="scientific">Mycoplasma haemocanis (strain Illinois)</name>
    <dbReference type="NCBI Taxonomy" id="1111676"/>
    <lineage>
        <taxon>Bacteria</taxon>
        <taxon>Bacillati</taxon>
        <taxon>Mycoplasmatota</taxon>
        <taxon>Mollicutes</taxon>
        <taxon>Mycoplasmataceae</taxon>
        <taxon>Mycoplasma</taxon>
    </lineage>
</organism>
<evidence type="ECO:0000313" key="2">
    <source>
        <dbReference type="EMBL" id="AEW45085.1"/>
    </source>
</evidence>
<keyword evidence="1" id="KW-1133">Transmembrane helix</keyword>
<gene>
    <name evidence="2" type="ordered locus">MHC_01095</name>
</gene>
<protein>
    <submittedName>
        <fullName evidence="2">Uncharacterized protein</fullName>
    </submittedName>
</protein>
<dbReference type="EMBL" id="CP003199">
    <property type="protein sequence ID" value="AEW45085.1"/>
    <property type="molecule type" value="Genomic_DNA"/>
</dbReference>
<dbReference type="KEGG" id="mhe:MHC_01095"/>
<reference evidence="2 3" key="1">
    <citation type="journal article" date="2012" name="J. Bacteriol.">
        <title>Complete genome sequence of Mycoplasma haemocanis strain Illinois.</title>
        <authorList>
            <person name="do Nascimento N.C."/>
            <person name="Guimaraes A.M."/>
            <person name="Santos A.P."/>
            <person name="Sanmiguel P.J."/>
            <person name="Messick J.B."/>
        </authorList>
    </citation>
    <scope>NUCLEOTIDE SEQUENCE [LARGE SCALE GENOMIC DNA]</scope>
    <source>
        <strain evidence="2 3">Illinois</strain>
    </source>
</reference>
<feature type="transmembrane region" description="Helical" evidence="1">
    <location>
        <begin position="6"/>
        <end position="27"/>
    </location>
</feature>
<keyword evidence="1" id="KW-0472">Membrane</keyword>
<evidence type="ECO:0000256" key="1">
    <source>
        <dbReference type="SAM" id="Phobius"/>
    </source>
</evidence>
<sequence length="116" mass="13029">MPTFPFLIKGVSGLTIASVVSVGSIYFGTDLLKSKKAVSDLIKDLKKNRRLISGSSVSDPFWKTAWKQYRVDNNSRTTDMWNIKGWARVAGDIPDDNAPQDFIDSCMNKQESKRAR</sequence>
<dbReference type="AlphaFoldDB" id="H6N613"/>
<dbReference type="Proteomes" id="UP000009135">
    <property type="component" value="Chromosome"/>
</dbReference>
<dbReference type="HOGENOM" id="CLU_2094139_0_0_14"/>
<keyword evidence="1" id="KW-0812">Transmembrane</keyword>
<evidence type="ECO:0000313" key="3">
    <source>
        <dbReference type="Proteomes" id="UP000009135"/>
    </source>
</evidence>
<accession>H6N613</accession>